<evidence type="ECO:0000313" key="2">
    <source>
        <dbReference type="EMBL" id="SPO06116.1"/>
    </source>
</evidence>
<dbReference type="Proteomes" id="UP001187682">
    <property type="component" value="Unassembled WGS sequence"/>
</dbReference>
<comment type="caution">
    <text evidence="2">The sequence shown here is derived from an EMBL/GenBank/DDBJ whole genome shotgun (WGS) entry which is preliminary data.</text>
</comment>
<keyword evidence="3" id="KW-1185">Reference proteome</keyword>
<protein>
    <recommendedName>
        <fullName evidence="1">2EXR domain-containing protein</fullName>
    </recommendedName>
</protein>
<reference evidence="2" key="1">
    <citation type="submission" date="2018-03" db="EMBL/GenBank/DDBJ databases">
        <authorList>
            <person name="Guldener U."/>
        </authorList>
    </citation>
    <scope>NUCLEOTIDE SEQUENCE</scope>
</reference>
<dbReference type="EMBL" id="ONZQ02000014">
    <property type="protein sequence ID" value="SPO06116.1"/>
    <property type="molecule type" value="Genomic_DNA"/>
</dbReference>
<evidence type="ECO:0000313" key="3">
    <source>
        <dbReference type="Proteomes" id="UP001187682"/>
    </source>
</evidence>
<name>A0AAE8N493_9PEZI</name>
<evidence type="ECO:0000259" key="1">
    <source>
        <dbReference type="Pfam" id="PF20150"/>
    </source>
</evidence>
<proteinExistence type="predicted"/>
<feature type="domain" description="2EXR" evidence="1">
    <location>
        <begin position="44"/>
        <end position="132"/>
    </location>
</feature>
<gene>
    <name evidence="2" type="ORF">DNG_08805</name>
</gene>
<dbReference type="AlphaFoldDB" id="A0AAE8N493"/>
<dbReference type="Pfam" id="PF20150">
    <property type="entry name" value="2EXR"/>
    <property type="match status" value="1"/>
</dbReference>
<organism evidence="2 3">
    <name type="scientific">Cephalotrichum gorgonifer</name>
    <dbReference type="NCBI Taxonomy" id="2041049"/>
    <lineage>
        <taxon>Eukaryota</taxon>
        <taxon>Fungi</taxon>
        <taxon>Dikarya</taxon>
        <taxon>Ascomycota</taxon>
        <taxon>Pezizomycotina</taxon>
        <taxon>Sordariomycetes</taxon>
        <taxon>Hypocreomycetidae</taxon>
        <taxon>Microascales</taxon>
        <taxon>Microascaceae</taxon>
        <taxon>Cephalotrichum</taxon>
    </lineage>
</organism>
<sequence length="313" mass="35631">MAAPDQSVEHVRRLTLPLVSDDASAIANIVSEALYATIIKEEGFAYFPRLPGELQDIIWQFAFKSRTFRAWSHTIETGQSTHHQLILESDRLWRRHIPHYEICRRSRALAVSAYGLPGDDNPIPFHRSLDVIELLGSSNDRSILERQMYRLSPVIPRVSSWDVGAESLVLRSRAEEVSTEALMGMNYFWVDQVDSTSAPAHGAGACAKPASWCVFNSPFERAGQAVLCYYWNGMESLYIVGWAAYMLPNLAALALRSYFNELTLLLSKEREMQPVLYLKKRLEEVVSRKTWPRLKNIDFTRQDITGLYLPGGY</sequence>
<dbReference type="InterPro" id="IPR045518">
    <property type="entry name" value="2EXR"/>
</dbReference>
<accession>A0AAE8N493</accession>